<dbReference type="OrthoDB" id="10257049at2759"/>
<organism evidence="3 4">
    <name type="scientific">Phialocephala subalpina</name>
    <dbReference type="NCBI Taxonomy" id="576137"/>
    <lineage>
        <taxon>Eukaryota</taxon>
        <taxon>Fungi</taxon>
        <taxon>Dikarya</taxon>
        <taxon>Ascomycota</taxon>
        <taxon>Pezizomycotina</taxon>
        <taxon>Leotiomycetes</taxon>
        <taxon>Helotiales</taxon>
        <taxon>Mollisiaceae</taxon>
        <taxon>Phialocephala</taxon>
        <taxon>Phialocephala fortinii species complex</taxon>
    </lineage>
</organism>
<dbReference type="InterPro" id="IPR011032">
    <property type="entry name" value="GroES-like_sf"/>
</dbReference>
<dbReference type="Pfam" id="PF08240">
    <property type="entry name" value="ADH_N"/>
    <property type="match status" value="1"/>
</dbReference>
<dbReference type="Gene3D" id="3.90.180.10">
    <property type="entry name" value="Medium-chain alcohol dehydrogenases, catalytic domain"/>
    <property type="match status" value="1"/>
</dbReference>
<dbReference type="Proteomes" id="UP000184330">
    <property type="component" value="Unassembled WGS sequence"/>
</dbReference>
<evidence type="ECO:0000313" key="3">
    <source>
        <dbReference type="EMBL" id="CZR65551.1"/>
    </source>
</evidence>
<feature type="region of interest" description="Disordered" evidence="1">
    <location>
        <begin position="1"/>
        <end position="23"/>
    </location>
</feature>
<dbReference type="AlphaFoldDB" id="A0A1L7XKH0"/>
<dbReference type="EMBL" id="FJOG01000031">
    <property type="protein sequence ID" value="CZR65551.1"/>
    <property type="molecule type" value="Genomic_DNA"/>
</dbReference>
<proteinExistence type="predicted"/>
<name>A0A1L7XKH0_9HELO</name>
<accession>A0A1L7XKH0</accession>
<feature type="domain" description="Alcohol dehydrogenase-like N-terminal" evidence="2">
    <location>
        <begin position="59"/>
        <end position="96"/>
    </location>
</feature>
<dbReference type="InterPro" id="IPR013154">
    <property type="entry name" value="ADH-like_N"/>
</dbReference>
<reference evidence="3 4" key="1">
    <citation type="submission" date="2016-03" db="EMBL/GenBank/DDBJ databases">
        <authorList>
            <person name="Ploux O."/>
        </authorList>
    </citation>
    <scope>NUCLEOTIDE SEQUENCE [LARGE SCALE GENOMIC DNA]</scope>
    <source>
        <strain evidence="3 4">UAMH 11012</strain>
    </source>
</reference>
<evidence type="ECO:0000313" key="4">
    <source>
        <dbReference type="Proteomes" id="UP000184330"/>
    </source>
</evidence>
<protein>
    <recommendedName>
        <fullName evidence="2">Alcohol dehydrogenase-like N-terminal domain-containing protein</fullName>
    </recommendedName>
</protein>
<keyword evidence="4" id="KW-1185">Reference proteome</keyword>
<dbReference type="SUPFAM" id="SSF50129">
    <property type="entry name" value="GroES-like"/>
    <property type="match status" value="1"/>
</dbReference>
<evidence type="ECO:0000256" key="1">
    <source>
        <dbReference type="SAM" id="MobiDB-lite"/>
    </source>
</evidence>
<gene>
    <name evidence="3" type="ORF">PAC_15451</name>
</gene>
<sequence>MRRTKTEESTEKRMTSKTSHIKEHKLSYKNGCADRQPCQPQRRIDNPVYPRRYWLGPWFFEGFDTVGEIVEIGSGVTGFEKGQKVVTFATGIGPAKYSAFEQYFLAQASTSWTFGFKLPRFPGSISPLHTGNSFNSHRPSPP</sequence>
<evidence type="ECO:0000259" key="2">
    <source>
        <dbReference type="Pfam" id="PF08240"/>
    </source>
</evidence>